<dbReference type="GO" id="GO:0046047">
    <property type="term" value="P:TTP catabolic process"/>
    <property type="evidence" value="ECO:0007669"/>
    <property type="project" value="TreeGrafter"/>
</dbReference>
<dbReference type="InterPro" id="IPR011551">
    <property type="entry name" value="NTP_PyrPHydrolase_MazG"/>
</dbReference>
<dbReference type="AlphaFoldDB" id="X1W1A9"/>
<dbReference type="GO" id="GO:0046052">
    <property type="term" value="P:UTP catabolic process"/>
    <property type="evidence" value="ECO:0007669"/>
    <property type="project" value="TreeGrafter"/>
</dbReference>
<dbReference type="GO" id="GO:0046081">
    <property type="term" value="P:dUTP catabolic process"/>
    <property type="evidence" value="ECO:0007669"/>
    <property type="project" value="TreeGrafter"/>
</dbReference>
<dbReference type="SUPFAM" id="SSF101386">
    <property type="entry name" value="all-alpha NTP pyrophosphatases"/>
    <property type="match status" value="1"/>
</dbReference>
<dbReference type="InterPro" id="IPR004518">
    <property type="entry name" value="MazG-like_dom"/>
</dbReference>
<dbReference type="GO" id="GO:0046076">
    <property type="term" value="P:dTTP catabolic process"/>
    <property type="evidence" value="ECO:0007669"/>
    <property type="project" value="TreeGrafter"/>
</dbReference>
<organism evidence="2">
    <name type="scientific">marine sediment metagenome</name>
    <dbReference type="NCBI Taxonomy" id="412755"/>
    <lineage>
        <taxon>unclassified sequences</taxon>
        <taxon>metagenomes</taxon>
        <taxon>ecological metagenomes</taxon>
    </lineage>
</organism>
<protein>
    <recommendedName>
        <fullName evidence="1">NTP pyrophosphohydrolase MazG-like domain-containing protein</fullName>
    </recommendedName>
</protein>
<dbReference type="Pfam" id="PF03819">
    <property type="entry name" value="MazG"/>
    <property type="match status" value="1"/>
</dbReference>
<dbReference type="GO" id="GO:0006950">
    <property type="term" value="P:response to stress"/>
    <property type="evidence" value="ECO:0007669"/>
    <property type="project" value="UniProtKB-ARBA"/>
</dbReference>
<dbReference type="EMBL" id="BARW01036941">
    <property type="protein sequence ID" value="GAJ21635.1"/>
    <property type="molecule type" value="Genomic_DNA"/>
</dbReference>
<dbReference type="GO" id="GO:0046061">
    <property type="term" value="P:dATP catabolic process"/>
    <property type="evidence" value="ECO:0007669"/>
    <property type="project" value="TreeGrafter"/>
</dbReference>
<evidence type="ECO:0000313" key="2">
    <source>
        <dbReference type="EMBL" id="GAJ21635.1"/>
    </source>
</evidence>
<dbReference type="PANTHER" id="PTHR30522:SF0">
    <property type="entry name" value="NUCLEOSIDE TRIPHOSPHATE PYROPHOSPHOHYDROLASE"/>
    <property type="match status" value="1"/>
</dbReference>
<evidence type="ECO:0000259" key="1">
    <source>
        <dbReference type="Pfam" id="PF03819"/>
    </source>
</evidence>
<dbReference type="GO" id="GO:0006203">
    <property type="term" value="P:dGTP catabolic process"/>
    <property type="evidence" value="ECO:0007669"/>
    <property type="project" value="TreeGrafter"/>
</dbReference>
<sequence>MRYKLNRNDLENIDKINDSSKLFSILVNIMKKLRSKDGCMWDREQSHDSIKRNLIEETYEAVECIESSNLEGLKEELGDLMLQIVFHSQMASESGEFNINDVMKNIIEKLIRRHPHVFENKILNNCDEILENWEDIKKAERKKSLKKKDSIFADIPKILPSLHYAYEIQNRASRLG</sequence>
<proteinExistence type="predicted"/>
<dbReference type="InterPro" id="IPR048015">
    <property type="entry name" value="NTP-PPase_MazG-like_N"/>
</dbReference>
<name>X1W1A9_9ZZZZ</name>
<dbReference type="PANTHER" id="PTHR30522">
    <property type="entry name" value="NUCLEOSIDE TRIPHOSPHATE PYROPHOSPHOHYDROLASE"/>
    <property type="match status" value="1"/>
</dbReference>
<comment type="caution">
    <text evidence="2">The sequence shown here is derived from an EMBL/GenBank/DDBJ whole genome shotgun (WGS) entry which is preliminary data.</text>
</comment>
<gene>
    <name evidence="2" type="ORF">S12H4_57189</name>
</gene>
<dbReference type="CDD" id="cd11528">
    <property type="entry name" value="NTP-PPase_MazG_Nterm"/>
    <property type="match status" value="1"/>
</dbReference>
<accession>X1W1A9</accession>
<reference evidence="2" key="1">
    <citation type="journal article" date="2014" name="Front. Microbiol.">
        <title>High frequency of phylogenetically diverse reductive dehalogenase-homologous genes in deep subseafloor sedimentary metagenomes.</title>
        <authorList>
            <person name="Kawai M."/>
            <person name="Futagami T."/>
            <person name="Toyoda A."/>
            <person name="Takaki Y."/>
            <person name="Nishi S."/>
            <person name="Hori S."/>
            <person name="Arai W."/>
            <person name="Tsubouchi T."/>
            <person name="Morono Y."/>
            <person name="Uchiyama I."/>
            <person name="Ito T."/>
            <person name="Fujiyama A."/>
            <person name="Inagaki F."/>
            <person name="Takami H."/>
        </authorList>
    </citation>
    <scope>NUCLEOTIDE SEQUENCE</scope>
    <source>
        <strain evidence="2">Expedition CK06-06</strain>
    </source>
</reference>
<dbReference type="Gene3D" id="1.10.287.1080">
    <property type="entry name" value="MazG-like"/>
    <property type="match status" value="1"/>
</dbReference>
<dbReference type="GO" id="GO:0047429">
    <property type="term" value="F:nucleoside triphosphate diphosphatase activity"/>
    <property type="evidence" value="ECO:0007669"/>
    <property type="project" value="TreeGrafter"/>
</dbReference>
<dbReference type="NCBIfam" id="TIGR00444">
    <property type="entry name" value="mazG"/>
    <property type="match status" value="1"/>
</dbReference>
<dbReference type="FunFam" id="1.10.287.1080:FF:000001">
    <property type="entry name" value="Nucleoside triphosphate pyrophosphohydrolase"/>
    <property type="match status" value="1"/>
</dbReference>
<feature type="domain" description="NTP pyrophosphohydrolase MazG-like" evidence="1">
    <location>
        <begin position="45"/>
        <end position="118"/>
    </location>
</feature>